<dbReference type="EMBL" id="JJMU01000061">
    <property type="protein sequence ID" value="KGE13054.1"/>
    <property type="molecule type" value="Genomic_DNA"/>
</dbReference>
<evidence type="ECO:0000259" key="2">
    <source>
        <dbReference type="Pfam" id="PF19291"/>
    </source>
</evidence>
<gene>
    <name evidence="3" type="ORF">DI53_3271</name>
</gene>
<dbReference type="Gene3D" id="1.50.10.10">
    <property type="match status" value="1"/>
</dbReference>
<reference evidence="3 4" key="2">
    <citation type="journal article" date="2015" name="PLoS ONE">
        <title>Whole-Genome Optical Mapping and Finished Genome Sequence of Sphingobacterium deserti sp. nov., a New Species Isolated from the Western Desert of China.</title>
        <authorList>
            <person name="Teng C."/>
            <person name="Zhou Z."/>
            <person name="Molnar I."/>
            <person name="Li X."/>
            <person name="Tang R."/>
            <person name="Chen M."/>
            <person name="Wang L."/>
            <person name="Su S."/>
            <person name="Zhang W."/>
            <person name="Lin M."/>
        </authorList>
    </citation>
    <scope>NUCLEOTIDE SEQUENCE [LARGE SCALE GENOMIC DNA]</scope>
    <source>
        <strain evidence="4">ACCC05744</strain>
    </source>
</reference>
<dbReference type="SUPFAM" id="SSF48208">
    <property type="entry name" value="Six-hairpin glycosidases"/>
    <property type="match status" value="1"/>
</dbReference>
<evidence type="ECO:0000313" key="3">
    <source>
        <dbReference type="EMBL" id="KGE13054.1"/>
    </source>
</evidence>
<organism evidence="3 4">
    <name type="scientific">Sphingobacterium deserti</name>
    <dbReference type="NCBI Taxonomy" id="1229276"/>
    <lineage>
        <taxon>Bacteria</taxon>
        <taxon>Pseudomonadati</taxon>
        <taxon>Bacteroidota</taxon>
        <taxon>Sphingobacteriia</taxon>
        <taxon>Sphingobacteriales</taxon>
        <taxon>Sphingobacteriaceae</taxon>
        <taxon>Sphingobacterium</taxon>
    </lineage>
</organism>
<evidence type="ECO:0000259" key="1">
    <source>
        <dbReference type="Pfam" id="PF00723"/>
    </source>
</evidence>
<dbReference type="InterPro" id="IPR008928">
    <property type="entry name" value="6-hairpin_glycosidase_sf"/>
</dbReference>
<dbReference type="Proteomes" id="UP000031802">
    <property type="component" value="Unassembled WGS sequence"/>
</dbReference>
<name>A0A0B8T5Q3_9SPHI</name>
<feature type="domain" description="Trehalase-like N-terminal" evidence="2">
    <location>
        <begin position="5"/>
        <end position="81"/>
    </location>
</feature>
<dbReference type="InterPro" id="IPR045582">
    <property type="entry name" value="Trehalase-like_N"/>
</dbReference>
<dbReference type="STRING" id="1229276.DI53_3271"/>
<keyword evidence="4" id="KW-1185">Reference proteome</keyword>
<dbReference type="OrthoDB" id="3902805at2"/>
<dbReference type="Pfam" id="PF00723">
    <property type="entry name" value="Glyco_hydro_15"/>
    <property type="match status" value="1"/>
</dbReference>
<sequence>MVKTPLIEDLAVLSDRNTCAVLDRSGSIAWYCPDRFDSEPLLSSLVDPADGGYWSVSVENSVPKDRRYLDGTSILEHVFEDTSGARTIFRDWMPVSKTQHGIIREVVESAQPLHATLRIWNTVKQRAGLPEMVHQNAVRFANEGLYLVSSHPIHILDDATVNFSINTGESGWAFLTKDEESLELSALDELFEDTNDSWREITGLFDYEGLYREEVLASIRSIQQLTCGVTGGVLAAATTSLPEVIGGERNYDYRYVWVRDAALITAALTTLDVEGKVEVKFLEFIYQAMRKNRDKCVYPLYTIDHEIIDHLDELLADGYEGSKPVQIGNIAGDQRQLDAEANILISAKMIYDKYGERYHWKSVRAVANHVCDHWQAPCHGIWEEGAELQYTCGKVFAAIGLEMIAKFSDNPVEAKRWRDAAKEIRNFVSTHCLTDDGAFANYAGSQDVDVSAALYVLWDYVAADAPEMRATVRRLETDYCQDNLYWRTLVEFESKKEGAFLAGSCWMAHYYAVAGDFDKSKAILDAVKSFQNDLGFLSEEADVKTGRLLGNFPQTFVQSSFICAANGLSREQEGVDTVTRVE</sequence>
<dbReference type="GO" id="GO:0005975">
    <property type="term" value="P:carbohydrate metabolic process"/>
    <property type="evidence" value="ECO:0007669"/>
    <property type="project" value="InterPro"/>
</dbReference>
<comment type="caution">
    <text evidence="3">The sequence shown here is derived from an EMBL/GenBank/DDBJ whole genome shotgun (WGS) entry which is preliminary data.</text>
</comment>
<dbReference type="PANTHER" id="PTHR31616">
    <property type="entry name" value="TREHALASE"/>
    <property type="match status" value="1"/>
</dbReference>
<evidence type="ECO:0000313" key="4">
    <source>
        <dbReference type="Proteomes" id="UP000031802"/>
    </source>
</evidence>
<dbReference type="PANTHER" id="PTHR31616:SF0">
    <property type="entry name" value="GLUCAN 1,4-ALPHA-GLUCOSIDASE"/>
    <property type="match status" value="1"/>
</dbReference>
<dbReference type="InterPro" id="IPR012341">
    <property type="entry name" value="6hp_glycosidase-like_sf"/>
</dbReference>
<dbReference type="GO" id="GO:0004553">
    <property type="term" value="F:hydrolase activity, hydrolyzing O-glycosyl compounds"/>
    <property type="evidence" value="ECO:0007669"/>
    <property type="project" value="UniProtKB-ARBA"/>
</dbReference>
<dbReference type="eggNOG" id="COG3387">
    <property type="taxonomic scope" value="Bacteria"/>
</dbReference>
<dbReference type="InterPro" id="IPR011613">
    <property type="entry name" value="GH15-like"/>
</dbReference>
<dbReference type="Pfam" id="PF19291">
    <property type="entry name" value="TREH_N"/>
    <property type="match status" value="1"/>
</dbReference>
<proteinExistence type="predicted"/>
<protein>
    <submittedName>
        <fullName evidence="3">Uncharacterized protein</fullName>
    </submittedName>
</protein>
<dbReference type="PATRIC" id="fig|1229276.3.peg.3381"/>
<reference evidence="4" key="1">
    <citation type="submission" date="2014-04" db="EMBL/GenBank/DDBJ databases">
        <title>Whole-Genome optical mapping and complete genome sequence of Sphingobacterium deserti sp. nov., a new spaces isolated from desert in the west of China.</title>
        <authorList>
            <person name="Teng C."/>
            <person name="Zhou Z."/>
            <person name="Li X."/>
            <person name="Chen M."/>
            <person name="Lin M."/>
            <person name="Wang L."/>
            <person name="Su S."/>
            <person name="Zhang C."/>
            <person name="Zhang W."/>
        </authorList>
    </citation>
    <scope>NUCLEOTIDE SEQUENCE [LARGE SCALE GENOMIC DNA]</scope>
    <source>
        <strain evidence="4">ACCC05744</strain>
    </source>
</reference>
<accession>A0A0B8T5Q3</accession>
<dbReference type="RefSeq" id="WP_052072480.1">
    <property type="nucleotide sequence ID" value="NZ_JJMU01000061.1"/>
</dbReference>
<feature type="domain" description="GH15-like" evidence="1">
    <location>
        <begin position="211"/>
        <end position="565"/>
    </location>
</feature>
<dbReference type="AlphaFoldDB" id="A0A0B8T5Q3"/>